<comment type="caution">
    <text evidence="3">The sequence shown here is derived from an EMBL/GenBank/DDBJ whole genome shotgun (WGS) entry which is preliminary data.</text>
</comment>
<protein>
    <submittedName>
        <fullName evidence="3">Transcriptional regulator</fullName>
    </submittedName>
</protein>
<evidence type="ECO:0000259" key="2">
    <source>
        <dbReference type="Pfam" id="PF17765"/>
    </source>
</evidence>
<reference evidence="3" key="1">
    <citation type="journal article" date="2014" name="Int. J. Syst. Evol. Microbiol.">
        <title>Complete genome sequence of Corynebacterium casei LMG S-19264T (=DSM 44701T), isolated from a smear-ripened cheese.</title>
        <authorList>
            <consortium name="US DOE Joint Genome Institute (JGI-PGF)"/>
            <person name="Walter F."/>
            <person name="Albersmeier A."/>
            <person name="Kalinowski J."/>
            <person name="Ruckert C."/>
        </authorList>
    </citation>
    <scope>NUCLEOTIDE SEQUENCE</scope>
    <source>
        <strain evidence="3">CGMCC 4.7299</strain>
    </source>
</reference>
<feature type="compositionally biased region" description="Basic and acidic residues" evidence="1">
    <location>
        <begin position="205"/>
        <end position="214"/>
    </location>
</feature>
<gene>
    <name evidence="3" type="ORF">GCM10012284_49380</name>
</gene>
<proteinExistence type="predicted"/>
<dbReference type="Proteomes" id="UP000656042">
    <property type="component" value="Unassembled WGS sequence"/>
</dbReference>
<evidence type="ECO:0000313" key="4">
    <source>
        <dbReference type="Proteomes" id="UP000656042"/>
    </source>
</evidence>
<evidence type="ECO:0000256" key="1">
    <source>
        <dbReference type="SAM" id="MobiDB-lite"/>
    </source>
</evidence>
<dbReference type="PANTHER" id="PTHR35010">
    <property type="entry name" value="BLL4672 PROTEIN-RELATED"/>
    <property type="match status" value="1"/>
</dbReference>
<keyword evidence="4" id="KW-1185">Reference proteome</keyword>
<dbReference type="AlphaFoldDB" id="A0A8J3C4I5"/>
<accession>A0A8J3C4I5</accession>
<reference evidence="3" key="2">
    <citation type="submission" date="2020-09" db="EMBL/GenBank/DDBJ databases">
        <authorList>
            <person name="Sun Q."/>
            <person name="Zhou Y."/>
        </authorList>
    </citation>
    <scope>NUCLEOTIDE SEQUENCE</scope>
    <source>
        <strain evidence="3">CGMCC 4.7299</strain>
    </source>
</reference>
<evidence type="ECO:0000313" key="3">
    <source>
        <dbReference type="EMBL" id="GGL08872.1"/>
    </source>
</evidence>
<dbReference type="Pfam" id="PF17765">
    <property type="entry name" value="MLTR_LBD"/>
    <property type="match status" value="1"/>
</dbReference>
<dbReference type="RefSeq" id="WP_229716121.1">
    <property type="nucleotide sequence ID" value="NZ_BMMX01000031.1"/>
</dbReference>
<dbReference type="InterPro" id="IPR041413">
    <property type="entry name" value="MLTR_LBD"/>
</dbReference>
<organism evidence="3 4">
    <name type="scientific">Mangrovihabitans endophyticus</name>
    <dbReference type="NCBI Taxonomy" id="1751298"/>
    <lineage>
        <taxon>Bacteria</taxon>
        <taxon>Bacillati</taxon>
        <taxon>Actinomycetota</taxon>
        <taxon>Actinomycetes</taxon>
        <taxon>Micromonosporales</taxon>
        <taxon>Micromonosporaceae</taxon>
        <taxon>Mangrovihabitans</taxon>
    </lineage>
</organism>
<feature type="region of interest" description="Disordered" evidence="1">
    <location>
        <begin position="205"/>
        <end position="282"/>
    </location>
</feature>
<dbReference type="Gene3D" id="3.30.450.180">
    <property type="match status" value="1"/>
</dbReference>
<name>A0A8J3C4I5_9ACTN</name>
<sequence>MYYLRLEQGRDLNPSDQILTALAGALQLDDDAIAYLHRLAHPTPRPKRRRTRTTAADVLQPLLDTWHHTPAYTQDATGQVTAANRLAVALCPFFTVGQIPLRAVFLEPEMRRLYRDWNDITAKAVSSLRTMLTGDTAEPELLELIGELSLASDRFRTLWARREIRGRTSGITRFAHPLAGPLELYYEKFLQPEYRQLLVVYRAPTPDRKPRNDSRCSPACSPRGHHRSTPVSPRQLGGRSVYVIMERSGAPAGDTSVVDRGSHRRRTLNNSPRQCPLSDCQG</sequence>
<dbReference type="EMBL" id="BMMX01000031">
    <property type="protein sequence ID" value="GGL08872.1"/>
    <property type="molecule type" value="Genomic_DNA"/>
</dbReference>
<feature type="domain" description="MmyB-like transcription regulator ligand binding" evidence="2">
    <location>
        <begin position="58"/>
        <end position="204"/>
    </location>
</feature>
<dbReference type="PANTHER" id="PTHR35010:SF2">
    <property type="entry name" value="BLL4672 PROTEIN"/>
    <property type="match status" value="1"/>
</dbReference>